<evidence type="ECO:0000313" key="1">
    <source>
        <dbReference type="EMBL" id="CAL1590987.1"/>
    </source>
</evidence>
<accession>A0AAV2KM63</accession>
<dbReference type="AlphaFoldDB" id="A0AAV2KM63"/>
<gene>
    <name evidence="1" type="ORF">KC01_LOCUS20409</name>
</gene>
<dbReference type="Proteomes" id="UP001497482">
    <property type="component" value="Chromosome 19"/>
</dbReference>
<organism evidence="1 2">
    <name type="scientific">Knipowitschia caucasica</name>
    <name type="common">Caucasian dwarf goby</name>
    <name type="synonym">Pomatoschistus caucasicus</name>
    <dbReference type="NCBI Taxonomy" id="637954"/>
    <lineage>
        <taxon>Eukaryota</taxon>
        <taxon>Metazoa</taxon>
        <taxon>Chordata</taxon>
        <taxon>Craniata</taxon>
        <taxon>Vertebrata</taxon>
        <taxon>Euteleostomi</taxon>
        <taxon>Actinopterygii</taxon>
        <taxon>Neopterygii</taxon>
        <taxon>Teleostei</taxon>
        <taxon>Neoteleostei</taxon>
        <taxon>Acanthomorphata</taxon>
        <taxon>Gobiaria</taxon>
        <taxon>Gobiiformes</taxon>
        <taxon>Gobioidei</taxon>
        <taxon>Gobiidae</taxon>
        <taxon>Gobiinae</taxon>
        <taxon>Knipowitschia</taxon>
    </lineage>
</organism>
<keyword evidence="2" id="KW-1185">Reference proteome</keyword>
<dbReference type="EMBL" id="OZ035841">
    <property type="protein sequence ID" value="CAL1590987.1"/>
    <property type="molecule type" value="Genomic_DNA"/>
</dbReference>
<reference evidence="1 2" key="1">
    <citation type="submission" date="2024-04" db="EMBL/GenBank/DDBJ databases">
        <authorList>
            <person name="Waldvogel A.-M."/>
            <person name="Schoenle A."/>
        </authorList>
    </citation>
    <scope>NUCLEOTIDE SEQUENCE [LARGE SCALE GENOMIC DNA]</scope>
</reference>
<sequence length="97" mass="10791">MVASELIAVFTCTISLITHDNDMNMVLSSFSYYGETIFPVYTSIEQYMAVIYPVTYLSLKQGKGLWIPLGVDWLPGMILSSSLCWPMCPPASRSNAL</sequence>
<evidence type="ECO:0000313" key="2">
    <source>
        <dbReference type="Proteomes" id="UP001497482"/>
    </source>
</evidence>
<protein>
    <submittedName>
        <fullName evidence="1">Uncharacterized protein</fullName>
    </submittedName>
</protein>
<name>A0AAV2KM63_KNICA</name>
<proteinExistence type="predicted"/>